<dbReference type="RefSeq" id="WP_162441401.1">
    <property type="nucleotide sequence ID" value="NZ_CP048222.1"/>
</dbReference>
<keyword evidence="8" id="KW-1185">Reference proteome</keyword>
<dbReference type="AlphaFoldDB" id="A0A6C0GBU2"/>
<evidence type="ECO:0000256" key="2">
    <source>
        <dbReference type="ARBA" id="ARBA00022692"/>
    </source>
</evidence>
<dbReference type="KEGG" id="rhoz:GXP67_00805"/>
<name>A0A6C0GBU2_9BACT</name>
<reference evidence="7 8" key="1">
    <citation type="submission" date="2020-01" db="EMBL/GenBank/DDBJ databases">
        <authorList>
            <person name="Kim M.K."/>
        </authorList>
    </citation>
    <scope>NUCLEOTIDE SEQUENCE [LARGE SCALE GENOMIC DNA]</scope>
    <source>
        <strain evidence="7 8">172606-1</strain>
    </source>
</reference>
<dbReference type="Pfam" id="PF01957">
    <property type="entry name" value="NfeD"/>
    <property type="match status" value="1"/>
</dbReference>
<evidence type="ECO:0000256" key="4">
    <source>
        <dbReference type="ARBA" id="ARBA00023136"/>
    </source>
</evidence>
<feature type="transmembrane region" description="Helical" evidence="5">
    <location>
        <begin position="61"/>
        <end position="81"/>
    </location>
</feature>
<proteinExistence type="predicted"/>
<accession>A0A6C0GBU2</accession>
<evidence type="ECO:0000259" key="6">
    <source>
        <dbReference type="Pfam" id="PF01957"/>
    </source>
</evidence>
<evidence type="ECO:0000256" key="3">
    <source>
        <dbReference type="ARBA" id="ARBA00022989"/>
    </source>
</evidence>
<dbReference type="PANTHER" id="PTHR33507:SF3">
    <property type="entry name" value="INNER MEMBRANE PROTEIN YBBJ"/>
    <property type="match status" value="1"/>
</dbReference>
<evidence type="ECO:0000313" key="7">
    <source>
        <dbReference type="EMBL" id="QHT65314.1"/>
    </source>
</evidence>
<protein>
    <submittedName>
        <fullName evidence="7">NfeD family protein</fullName>
    </submittedName>
</protein>
<evidence type="ECO:0000313" key="8">
    <source>
        <dbReference type="Proteomes" id="UP000480178"/>
    </source>
</evidence>
<gene>
    <name evidence="7" type="ORF">GXP67_00805</name>
</gene>
<dbReference type="InterPro" id="IPR012340">
    <property type="entry name" value="NA-bd_OB-fold"/>
</dbReference>
<dbReference type="EMBL" id="CP048222">
    <property type="protein sequence ID" value="QHT65314.1"/>
    <property type="molecule type" value="Genomic_DNA"/>
</dbReference>
<comment type="subcellular location">
    <subcellularLocation>
        <location evidence="1">Membrane</location>
        <topology evidence="1">Multi-pass membrane protein</topology>
    </subcellularLocation>
</comment>
<evidence type="ECO:0000256" key="1">
    <source>
        <dbReference type="ARBA" id="ARBA00004141"/>
    </source>
</evidence>
<sequence>MNTINQFFMQNFSNPPVIWFVLGFILFILEFTMPGFILFFFAIGAWMVALLSLAFELSTNVQILTFLSISLLTILLFRKWIKKILWTKRFSGGLEDDFLGKTGVAETHISPGQDGKVGFKGTQWNARSADEIERGQQVTITGNESILLLVNAKKT</sequence>
<dbReference type="SUPFAM" id="SSF141322">
    <property type="entry name" value="NfeD domain-like"/>
    <property type="match status" value="1"/>
</dbReference>
<dbReference type="GO" id="GO:0005886">
    <property type="term" value="C:plasma membrane"/>
    <property type="evidence" value="ECO:0007669"/>
    <property type="project" value="TreeGrafter"/>
</dbReference>
<organism evidence="7 8">
    <name type="scientific">Rhodocytophaga rosea</name>
    <dbReference type="NCBI Taxonomy" id="2704465"/>
    <lineage>
        <taxon>Bacteria</taxon>
        <taxon>Pseudomonadati</taxon>
        <taxon>Bacteroidota</taxon>
        <taxon>Cytophagia</taxon>
        <taxon>Cytophagales</taxon>
        <taxon>Rhodocytophagaceae</taxon>
        <taxon>Rhodocytophaga</taxon>
    </lineage>
</organism>
<dbReference type="Gene3D" id="2.40.50.140">
    <property type="entry name" value="Nucleic acid-binding proteins"/>
    <property type="match status" value="1"/>
</dbReference>
<evidence type="ECO:0000256" key="5">
    <source>
        <dbReference type="SAM" id="Phobius"/>
    </source>
</evidence>
<dbReference type="InterPro" id="IPR052165">
    <property type="entry name" value="Membrane_assoc_protease"/>
</dbReference>
<keyword evidence="2 5" id="KW-0812">Transmembrane</keyword>
<dbReference type="PANTHER" id="PTHR33507">
    <property type="entry name" value="INNER MEMBRANE PROTEIN YBBJ"/>
    <property type="match status" value="1"/>
</dbReference>
<keyword evidence="3 5" id="KW-1133">Transmembrane helix</keyword>
<keyword evidence="4 5" id="KW-0472">Membrane</keyword>
<dbReference type="Proteomes" id="UP000480178">
    <property type="component" value="Chromosome"/>
</dbReference>
<dbReference type="InterPro" id="IPR002810">
    <property type="entry name" value="NfeD-like_C"/>
</dbReference>
<feature type="domain" description="NfeD-like C-terminal" evidence="6">
    <location>
        <begin position="96"/>
        <end position="150"/>
    </location>
</feature>